<feature type="region of interest" description="Disordered" evidence="1">
    <location>
        <begin position="1"/>
        <end position="24"/>
    </location>
</feature>
<dbReference type="AlphaFoldDB" id="A4TZM6"/>
<dbReference type="EMBL" id="CU459003">
    <property type="protein sequence ID" value="CAM76083.1"/>
    <property type="molecule type" value="Genomic_DNA"/>
</dbReference>
<gene>
    <name evidence="2" type="ORF">MGR_3235</name>
</gene>
<evidence type="ECO:0000256" key="1">
    <source>
        <dbReference type="SAM" id="MobiDB-lite"/>
    </source>
</evidence>
<protein>
    <submittedName>
        <fullName evidence="2">Uncharacterized protein</fullName>
    </submittedName>
</protein>
<organism evidence="2">
    <name type="scientific">Magnetospirillum gryphiswaldense</name>
    <dbReference type="NCBI Taxonomy" id="55518"/>
    <lineage>
        <taxon>Bacteria</taxon>
        <taxon>Pseudomonadati</taxon>
        <taxon>Pseudomonadota</taxon>
        <taxon>Alphaproteobacteria</taxon>
        <taxon>Rhodospirillales</taxon>
        <taxon>Rhodospirillaceae</taxon>
        <taxon>Magnetospirillum</taxon>
    </lineage>
</organism>
<sequence>MPTTAHTNRFSRSGEPSPTENALDHVVNKIVHGGPGAIMES</sequence>
<proteinExistence type="predicted"/>
<reference evidence="2" key="1">
    <citation type="journal article" date="2007" name="J. Bacteriol.">
        <title>Comparative genome analysis of four magnetotactic bacteria reveals a complex set of group-specific genes implicated in magnetosome biomineralization and function.</title>
        <authorList>
            <person name="Richter M."/>
            <person name="Kube M."/>
            <person name="Bazylinski D.A."/>
            <person name="Lombardot T."/>
            <person name="Gloeckner F.O."/>
            <person name="Reinhardt R."/>
            <person name="Schueler D."/>
        </authorList>
    </citation>
    <scope>NUCLEOTIDE SEQUENCE</scope>
    <source>
        <strain evidence="2">MSR-1</strain>
    </source>
</reference>
<accession>A4TZM6</accession>
<name>A4TZM6_9PROT</name>
<evidence type="ECO:0000313" key="2">
    <source>
        <dbReference type="EMBL" id="CAM76083.1"/>
    </source>
</evidence>
<feature type="compositionally biased region" description="Polar residues" evidence="1">
    <location>
        <begin position="1"/>
        <end position="20"/>
    </location>
</feature>